<feature type="transmembrane region" description="Helical" evidence="6">
    <location>
        <begin position="36"/>
        <end position="64"/>
    </location>
</feature>
<accession>A0A1L8R7F2</accession>
<dbReference type="Pfam" id="PF01940">
    <property type="entry name" value="DUF92"/>
    <property type="match status" value="1"/>
</dbReference>
<dbReference type="InterPro" id="IPR002794">
    <property type="entry name" value="DUF92_TMEM19"/>
</dbReference>
<feature type="transmembrane region" description="Helical" evidence="6">
    <location>
        <begin position="251"/>
        <end position="269"/>
    </location>
</feature>
<feature type="transmembrane region" description="Helical" evidence="6">
    <location>
        <begin position="157"/>
        <end position="179"/>
    </location>
</feature>
<evidence type="ECO:0000256" key="3">
    <source>
        <dbReference type="ARBA" id="ARBA00022692"/>
    </source>
</evidence>
<keyword evidence="5 6" id="KW-0472">Membrane</keyword>
<evidence type="ECO:0000256" key="4">
    <source>
        <dbReference type="ARBA" id="ARBA00022989"/>
    </source>
</evidence>
<evidence type="ECO:0000256" key="5">
    <source>
        <dbReference type="ARBA" id="ARBA00023136"/>
    </source>
</evidence>
<dbReference type="GO" id="GO:0016020">
    <property type="term" value="C:membrane"/>
    <property type="evidence" value="ECO:0007669"/>
    <property type="project" value="UniProtKB-SubCell"/>
</dbReference>
<keyword evidence="4 6" id="KW-1133">Transmembrane helix</keyword>
<keyword evidence="3 6" id="KW-0812">Transmembrane</keyword>
<evidence type="ECO:0000313" key="8">
    <source>
        <dbReference type="Proteomes" id="UP000182835"/>
    </source>
</evidence>
<evidence type="ECO:0000256" key="1">
    <source>
        <dbReference type="ARBA" id="ARBA00004141"/>
    </source>
</evidence>
<dbReference type="RefSeq" id="WP_071864542.1">
    <property type="nucleotide sequence ID" value="NZ_JBHLVQ010000032.1"/>
</dbReference>
<comment type="caution">
    <text evidence="7">The sequence shown here is derived from an EMBL/GenBank/DDBJ whole genome shotgun (WGS) entry which is preliminary data.</text>
</comment>
<organism evidence="7 8">
    <name type="scientific">Enterococcus canintestini</name>
    <dbReference type="NCBI Taxonomy" id="317010"/>
    <lineage>
        <taxon>Bacteria</taxon>
        <taxon>Bacillati</taxon>
        <taxon>Bacillota</taxon>
        <taxon>Bacilli</taxon>
        <taxon>Lactobacillales</taxon>
        <taxon>Enterococcaceae</taxon>
        <taxon>Enterococcus</taxon>
    </lineage>
</organism>
<evidence type="ECO:0000256" key="6">
    <source>
        <dbReference type="SAM" id="Phobius"/>
    </source>
</evidence>
<dbReference type="PANTHER" id="PTHR13353:SF5">
    <property type="entry name" value="TRANSMEMBRANE PROTEIN 19"/>
    <property type="match status" value="1"/>
</dbReference>
<sequence length="270" mass="29145">MITFYLAAGGLLFTAVIGFFLYIANYLTRSGYFTFILLGTFLAAFSPPVIWFLLGLFFGSAILIHALKKYLSKKEDTIGKKGATRDAKQLLANSLPLASCALLAYFNVLNINWTLLMSTIIAATTADTWASEIGLLSKSRPYNLVNFKKVAPGLSGGVSLLGSLAAVGGSLLISATYALGTWLFTPQSFTGALLLIPLLLGVGGMLIDSLLGATLQSKYQCQVCGKITEQENHHQKPCRLISGYRFIDNDVVNLMSGYVILLLAIILQII</sequence>
<reference evidence="7 8" key="1">
    <citation type="submission" date="2014-12" db="EMBL/GenBank/DDBJ databases">
        <title>Draft genome sequences of 29 type strains of Enterococci.</title>
        <authorList>
            <person name="Zhong Z."/>
            <person name="Sun Z."/>
            <person name="Liu W."/>
            <person name="Zhang W."/>
            <person name="Zhang H."/>
        </authorList>
    </citation>
    <scope>NUCLEOTIDE SEQUENCE [LARGE SCALE GENOMIC DNA]</scope>
    <source>
        <strain evidence="7 8">DSM 21207</strain>
    </source>
</reference>
<feature type="transmembrane region" description="Helical" evidence="6">
    <location>
        <begin position="115"/>
        <end position="136"/>
    </location>
</feature>
<dbReference type="EMBL" id="JXKG01000006">
    <property type="protein sequence ID" value="OJG15656.1"/>
    <property type="molecule type" value="Genomic_DNA"/>
</dbReference>
<dbReference type="PANTHER" id="PTHR13353">
    <property type="entry name" value="TRANSMEMBRANE PROTEIN 19"/>
    <property type="match status" value="1"/>
</dbReference>
<dbReference type="AlphaFoldDB" id="A0A1L8R7F2"/>
<dbReference type="OrthoDB" id="9808500at2"/>
<protein>
    <submittedName>
        <fullName evidence="7">TIGR00297 family protein</fullName>
    </submittedName>
</protein>
<feature type="transmembrane region" description="Helical" evidence="6">
    <location>
        <begin position="5"/>
        <end position="24"/>
    </location>
</feature>
<name>A0A1L8R7F2_9ENTE</name>
<comment type="similarity">
    <text evidence="2">Belongs to the TMEM19 family.</text>
</comment>
<dbReference type="Proteomes" id="UP000182835">
    <property type="component" value="Unassembled WGS sequence"/>
</dbReference>
<comment type="subcellular location">
    <subcellularLocation>
        <location evidence="1">Membrane</location>
        <topology evidence="1">Multi-pass membrane protein</topology>
    </subcellularLocation>
</comment>
<feature type="transmembrane region" description="Helical" evidence="6">
    <location>
        <begin position="90"/>
        <end position="109"/>
    </location>
</feature>
<gene>
    <name evidence="7" type="ORF">RU96_GL002205</name>
</gene>
<proteinExistence type="inferred from homology"/>
<evidence type="ECO:0000256" key="2">
    <source>
        <dbReference type="ARBA" id="ARBA00009012"/>
    </source>
</evidence>
<feature type="transmembrane region" description="Helical" evidence="6">
    <location>
        <begin position="191"/>
        <end position="211"/>
    </location>
</feature>
<evidence type="ECO:0000313" key="7">
    <source>
        <dbReference type="EMBL" id="OJG15656.1"/>
    </source>
</evidence>